<keyword evidence="2" id="KW-0328">Glycosyltransferase</keyword>
<dbReference type="EMBL" id="LAZR01000181">
    <property type="protein sequence ID" value="KKN83714.1"/>
    <property type="molecule type" value="Genomic_DNA"/>
</dbReference>
<evidence type="ECO:0000256" key="3">
    <source>
        <dbReference type="ARBA" id="ARBA00022679"/>
    </source>
</evidence>
<proteinExistence type="inferred from homology"/>
<dbReference type="Pfam" id="PF00535">
    <property type="entry name" value="Glycos_transf_2"/>
    <property type="match status" value="1"/>
</dbReference>
<comment type="caution">
    <text evidence="5">The sequence shown here is derived from an EMBL/GenBank/DDBJ whole genome shotgun (WGS) entry which is preliminary data.</text>
</comment>
<evidence type="ECO:0000259" key="4">
    <source>
        <dbReference type="Pfam" id="PF00535"/>
    </source>
</evidence>
<evidence type="ECO:0000313" key="5">
    <source>
        <dbReference type="EMBL" id="KKN83714.1"/>
    </source>
</evidence>
<dbReference type="CDD" id="cd04186">
    <property type="entry name" value="GT_2_like_c"/>
    <property type="match status" value="1"/>
</dbReference>
<dbReference type="AlphaFoldDB" id="A0A0F9TWK0"/>
<dbReference type="InterPro" id="IPR029044">
    <property type="entry name" value="Nucleotide-diphossugar_trans"/>
</dbReference>
<dbReference type="SUPFAM" id="SSF53448">
    <property type="entry name" value="Nucleotide-diphospho-sugar transferases"/>
    <property type="match status" value="1"/>
</dbReference>
<dbReference type="InterPro" id="IPR001173">
    <property type="entry name" value="Glyco_trans_2-like"/>
</dbReference>
<dbReference type="GO" id="GO:0016757">
    <property type="term" value="F:glycosyltransferase activity"/>
    <property type="evidence" value="ECO:0007669"/>
    <property type="project" value="UniProtKB-KW"/>
</dbReference>
<sequence>MELITIIIVCYNCGEDIINVMKDIQKSNYNLSDLQIIIVDNNSQDASLSLFGNFNEVEFSVIKSKENIGFGRGCNLALPMIKGNKTLFLNPDVKLSSDSLKNLFDFSNLYPSSKVWGGQTINLQGENDGQNAWREPSLIGVLSWAFFGDIFLKKLSLRIPDAYTSTEIQKSPYVDSISGCFLLMDTELFKQLEGFDERFFMYSEEVDLCRRARSLGAKPMSTDKAVILHEGSKTITSRNKLNFLYHSKLKYCKKYWSPISYYTARACLFLGSVLRGTLFSLFSFNENKRAEAKIWWEFCSRQLKWKIEK</sequence>
<dbReference type="Gene3D" id="3.90.550.10">
    <property type="entry name" value="Spore Coat Polysaccharide Biosynthesis Protein SpsA, Chain A"/>
    <property type="match status" value="1"/>
</dbReference>
<reference evidence="5" key="1">
    <citation type="journal article" date="2015" name="Nature">
        <title>Complex archaea that bridge the gap between prokaryotes and eukaryotes.</title>
        <authorList>
            <person name="Spang A."/>
            <person name="Saw J.H."/>
            <person name="Jorgensen S.L."/>
            <person name="Zaremba-Niedzwiedzka K."/>
            <person name="Martijn J."/>
            <person name="Lind A.E."/>
            <person name="van Eijk R."/>
            <person name="Schleper C."/>
            <person name="Guy L."/>
            <person name="Ettema T.J."/>
        </authorList>
    </citation>
    <scope>NUCLEOTIDE SEQUENCE</scope>
</reference>
<keyword evidence="3" id="KW-0808">Transferase</keyword>
<comment type="similarity">
    <text evidence="1">Belongs to the glycosyltransferase 2 family.</text>
</comment>
<dbReference type="PANTHER" id="PTHR43179:SF12">
    <property type="entry name" value="GALACTOFURANOSYLTRANSFERASE GLFT2"/>
    <property type="match status" value="1"/>
</dbReference>
<gene>
    <name evidence="5" type="ORF">LCGC14_0296500</name>
</gene>
<protein>
    <recommendedName>
        <fullName evidence="4">Glycosyltransferase 2-like domain-containing protein</fullName>
    </recommendedName>
</protein>
<name>A0A0F9TWK0_9ZZZZ</name>
<evidence type="ECO:0000256" key="2">
    <source>
        <dbReference type="ARBA" id="ARBA00022676"/>
    </source>
</evidence>
<evidence type="ECO:0000256" key="1">
    <source>
        <dbReference type="ARBA" id="ARBA00006739"/>
    </source>
</evidence>
<organism evidence="5">
    <name type="scientific">marine sediment metagenome</name>
    <dbReference type="NCBI Taxonomy" id="412755"/>
    <lineage>
        <taxon>unclassified sequences</taxon>
        <taxon>metagenomes</taxon>
        <taxon>ecological metagenomes</taxon>
    </lineage>
</organism>
<dbReference type="PANTHER" id="PTHR43179">
    <property type="entry name" value="RHAMNOSYLTRANSFERASE WBBL"/>
    <property type="match status" value="1"/>
</dbReference>
<accession>A0A0F9TWK0</accession>
<feature type="domain" description="Glycosyltransferase 2-like" evidence="4">
    <location>
        <begin position="5"/>
        <end position="142"/>
    </location>
</feature>